<dbReference type="Pfam" id="PF04978">
    <property type="entry name" value="MST"/>
    <property type="match status" value="1"/>
</dbReference>
<dbReference type="Gene3D" id="1.20.120.450">
    <property type="entry name" value="dinb family like domain"/>
    <property type="match status" value="1"/>
</dbReference>
<organism evidence="1 2">
    <name type="scientific">Catenulispora yoronensis</name>
    <dbReference type="NCBI Taxonomy" id="450799"/>
    <lineage>
        <taxon>Bacteria</taxon>
        <taxon>Bacillati</taxon>
        <taxon>Actinomycetota</taxon>
        <taxon>Actinomycetes</taxon>
        <taxon>Catenulisporales</taxon>
        <taxon>Catenulisporaceae</taxon>
        <taxon>Catenulispora</taxon>
    </lineage>
</organism>
<dbReference type="InterPro" id="IPR007061">
    <property type="entry name" value="MST-like"/>
</dbReference>
<keyword evidence="2" id="KW-1185">Reference proteome</keyword>
<evidence type="ECO:0000313" key="1">
    <source>
        <dbReference type="EMBL" id="GAA2031952.1"/>
    </source>
</evidence>
<name>A0ABN2U9U3_9ACTN</name>
<comment type="caution">
    <text evidence="1">The sequence shown here is derived from an EMBL/GenBank/DDBJ whole genome shotgun (WGS) entry which is preliminary data.</text>
</comment>
<proteinExistence type="predicted"/>
<dbReference type="Proteomes" id="UP001500751">
    <property type="component" value="Unassembled WGS sequence"/>
</dbReference>
<evidence type="ECO:0000313" key="2">
    <source>
        <dbReference type="Proteomes" id="UP001500751"/>
    </source>
</evidence>
<dbReference type="SUPFAM" id="SSF109854">
    <property type="entry name" value="DinB/YfiT-like putative metalloenzymes"/>
    <property type="match status" value="1"/>
</dbReference>
<dbReference type="RefSeq" id="WP_344666667.1">
    <property type="nucleotide sequence ID" value="NZ_BAAAQN010000018.1"/>
</dbReference>
<gene>
    <name evidence="1" type="ORF">GCM10009839_35010</name>
</gene>
<reference evidence="1 2" key="1">
    <citation type="journal article" date="2019" name="Int. J. Syst. Evol. Microbiol.">
        <title>The Global Catalogue of Microorganisms (GCM) 10K type strain sequencing project: providing services to taxonomists for standard genome sequencing and annotation.</title>
        <authorList>
            <consortium name="The Broad Institute Genomics Platform"/>
            <consortium name="The Broad Institute Genome Sequencing Center for Infectious Disease"/>
            <person name="Wu L."/>
            <person name="Ma J."/>
        </authorList>
    </citation>
    <scope>NUCLEOTIDE SEQUENCE [LARGE SCALE GENOMIC DNA]</scope>
    <source>
        <strain evidence="1 2">JCM 16014</strain>
    </source>
</reference>
<dbReference type="EMBL" id="BAAAQN010000018">
    <property type="protein sequence ID" value="GAA2031952.1"/>
    <property type="molecule type" value="Genomic_DNA"/>
</dbReference>
<dbReference type="InterPro" id="IPR034660">
    <property type="entry name" value="DinB/YfiT-like"/>
</dbReference>
<accession>A0ABN2U9U3</accession>
<protein>
    <submittedName>
        <fullName evidence="1">DinB family protein</fullName>
    </submittedName>
</protein>
<sequence length="155" mass="17378">MTDIGPPAIAAGEKETLVAFLHYLREAIIRKVEDLPDDIARTPTLPSGTTPLGLIKHLTGAELVWLEWAYLGHDPIPELSMTLTEEDTVKSCITAFRKASAHADELLKPLTNLDTTSHRENRTLRWILIHTIEELARHAGHLDILREQYDGQTGR</sequence>